<evidence type="ECO:0000313" key="8">
    <source>
        <dbReference type="Proteomes" id="UP000530660"/>
    </source>
</evidence>
<comment type="function">
    <text evidence="6">Catalyzes the transfer of a geranyl-geranyl moiety from geranyl-geranyl pyrophosphate to cysteines occuring in specific C-terminal amino acid sequences.</text>
</comment>
<evidence type="ECO:0000256" key="5">
    <source>
        <dbReference type="ARBA" id="ARBA00047658"/>
    </source>
</evidence>
<keyword evidence="8" id="KW-1185">Reference proteome</keyword>
<evidence type="ECO:0000313" key="7">
    <source>
        <dbReference type="EMBL" id="KAF6005390.1"/>
    </source>
</evidence>
<gene>
    <name evidence="7" type="ORF">F1559_004862</name>
</gene>
<dbReference type="PANTHER" id="PTHR11129">
    <property type="entry name" value="PROTEIN FARNESYLTRANSFERASE ALPHA SUBUNIT/RAB GERANYLGERANYL TRANSFERASE ALPHA SUBUNIT"/>
    <property type="match status" value="1"/>
</dbReference>
<keyword evidence="3 6" id="KW-0808">Transferase</keyword>
<dbReference type="SUPFAM" id="SSF48439">
    <property type="entry name" value="Protein prenylyltransferase"/>
    <property type="match status" value="1"/>
</dbReference>
<dbReference type="EC" id="2.5.1.60" evidence="6"/>
<proteinExistence type="inferred from homology"/>
<evidence type="ECO:0000256" key="1">
    <source>
        <dbReference type="ARBA" id="ARBA00006734"/>
    </source>
</evidence>
<dbReference type="Pfam" id="PF01239">
    <property type="entry name" value="PPTA"/>
    <property type="match status" value="2"/>
</dbReference>
<evidence type="ECO:0000256" key="4">
    <source>
        <dbReference type="ARBA" id="ARBA00022737"/>
    </source>
</evidence>
<dbReference type="InterPro" id="IPR002088">
    <property type="entry name" value="Prenyl_trans_a"/>
</dbReference>
<name>A0A7J7IRM6_9RHOD</name>
<dbReference type="PROSITE" id="PS51147">
    <property type="entry name" value="PFTA"/>
    <property type="match status" value="2"/>
</dbReference>
<comment type="similarity">
    <text evidence="1 6">Belongs to the protein prenyltransferase subunit alpha family.</text>
</comment>
<dbReference type="Proteomes" id="UP000530660">
    <property type="component" value="Unassembled WGS sequence"/>
</dbReference>
<dbReference type="GO" id="GO:0004663">
    <property type="term" value="F:Rab geranylgeranyltransferase activity"/>
    <property type="evidence" value="ECO:0007669"/>
    <property type="project" value="UniProtKB-UniRule"/>
</dbReference>
<keyword evidence="2 6" id="KW-0637">Prenyltransferase</keyword>
<organism evidence="7 8">
    <name type="scientific">Cyanidiococcus yangmingshanensis</name>
    <dbReference type="NCBI Taxonomy" id="2690220"/>
    <lineage>
        <taxon>Eukaryota</taxon>
        <taxon>Rhodophyta</taxon>
        <taxon>Bangiophyceae</taxon>
        <taxon>Cyanidiales</taxon>
        <taxon>Cyanidiaceae</taxon>
        <taxon>Cyanidiococcus</taxon>
    </lineage>
</organism>
<keyword evidence="4" id="KW-0677">Repeat</keyword>
<dbReference type="GO" id="GO:0005968">
    <property type="term" value="C:Rab-protein geranylgeranyltransferase complex"/>
    <property type="evidence" value="ECO:0007669"/>
    <property type="project" value="TreeGrafter"/>
</dbReference>
<reference evidence="7 8" key="1">
    <citation type="journal article" date="2020" name="J. Phycol.">
        <title>Comparative genome analysis reveals Cyanidiococcus gen. nov., a new extremophilic red algal genus sister to Cyanidioschyzon (Cyanidioschyzonaceae, Rhodophyta).</title>
        <authorList>
            <person name="Liu S.-L."/>
            <person name="Chiang Y.-R."/>
            <person name="Yoon H.S."/>
            <person name="Fu H.-Y."/>
        </authorList>
    </citation>
    <scope>NUCLEOTIDE SEQUENCE [LARGE SCALE GENOMIC DNA]</scope>
    <source>
        <strain evidence="7 8">THAL066</strain>
    </source>
</reference>
<protein>
    <recommendedName>
        <fullName evidence="6">Geranylgeranyl transferase type-2 subunit alpha</fullName>
        <ecNumber evidence="6">2.5.1.60</ecNumber>
    </recommendedName>
    <alternativeName>
        <fullName evidence="6">Geranylgeranyl transferase type II subunit alpha</fullName>
    </alternativeName>
</protein>
<sequence>MHGIRRSFVDSTGEEDLYEQWSTETRQLLQQRRALPLERFLECSETILLRNPEEYSLWNRRKECLIEWYLRSKSLETVASGTLVQESLRERCETEFRVTEGSLRQNPKSYATWAHRLWLLRSAVPSTATGPSPATIQRGCTRPPWTLPSDYAVECVRRELVLCRQLISLDDRNFLGWRHLVEVLRLARNAGLRSTNEVATDRTDSVDFDISFLFRVTQEVLNRNSCNYTAYHYRSVAATEPDNKLDWSLELDALHQAMYTEPNDQSVWFYYHWLIEQLSGSKESNGATLRSLEAEVQILDSLLELEPRARWALEAKAQLLVYLGRYQEAACICREQLASIDPMRKHMYVELADQYSCQDREP</sequence>
<dbReference type="PANTHER" id="PTHR11129:SF2">
    <property type="entry name" value="GERANYLGERANYL TRANSFERASE TYPE-2 SUBUNIT ALPHA"/>
    <property type="match status" value="1"/>
</dbReference>
<dbReference type="Gene3D" id="1.25.40.120">
    <property type="entry name" value="Protein prenylyltransferase"/>
    <property type="match status" value="1"/>
</dbReference>
<dbReference type="AlphaFoldDB" id="A0A7J7IRM6"/>
<accession>A0A7J7IRM6</accession>
<evidence type="ECO:0000256" key="3">
    <source>
        <dbReference type="ARBA" id="ARBA00022679"/>
    </source>
</evidence>
<dbReference type="GO" id="GO:0097354">
    <property type="term" value="P:prenylation"/>
    <property type="evidence" value="ECO:0007669"/>
    <property type="project" value="UniProtKB-UniRule"/>
</dbReference>
<evidence type="ECO:0000256" key="2">
    <source>
        <dbReference type="ARBA" id="ARBA00022602"/>
    </source>
</evidence>
<comment type="caution">
    <text evidence="7">The sequence shown here is derived from an EMBL/GenBank/DDBJ whole genome shotgun (WGS) entry which is preliminary data.</text>
</comment>
<evidence type="ECO:0000256" key="6">
    <source>
        <dbReference type="RuleBase" id="RU367120"/>
    </source>
</evidence>
<comment type="catalytic activity">
    <reaction evidence="5 6">
        <text>geranylgeranyl diphosphate + L-cysteinyl-[protein] = S-geranylgeranyl-L-cysteinyl-[protein] + diphosphate</text>
        <dbReference type="Rhea" id="RHEA:21240"/>
        <dbReference type="Rhea" id="RHEA-COMP:10131"/>
        <dbReference type="Rhea" id="RHEA-COMP:11537"/>
        <dbReference type="ChEBI" id="CHEBI:29950"/>
        <dbReference type="ChEBI" id="CHEBI:33019"/>
        <dbReference type="ChEBI" id="CHEBI:57533"/>
        <dbReference type="ChEBI" id="CHEBI:86021"/>
        <dbReference type="EC" id="2.5.1.60"/>
    </reaction>
</comment>
<dbReference type="OrthoDB" id="1658at2759"/>
<dbReference type="EMBL" id="VWRR01000001">
    <property type="protein sequence ID" value="KAF6005390.1"/>
    <property type="molecule type" value="Genomic_DNA"/>
</dbReference>